<dbReference type="PANTHER" id="PTHR44329">
    <property type="entry name" value="SERINE/THREONINE-PROTEIN KINASE TNNI3K-RELATED"/>
    <property type="match status" value="1"/>
</dbReference>
<evidence type="ECO:0000313" key="3">
    <source>
        <dbReference type="Proteomes" id="UP001218218"/>
    </source>
</evidence>
<feature type="domain" description="Protein kinase" evidence="1">
    <location>
        <begin position="80"/>
        <end position="341"/>
    </location>
</feature>
<gene>
    <name evidence="2" type="ORF">DFH08DRAFT_709305</name>
</gene>
<dbReference type="InterPro" id="IPR008271">
    <property type="entry name" value="Ser/Thr_kinase_AS"/>
</dbReference>
<dbReference type="EMBL" id="JARIHO010000038">
    <property type="protein sequence ID" value="KAJ7328719.1"/>
    <property type="molecule type" value="Genomic_DNA"/>
</dbReference>
<dbReference type="InterPro" id="IPR001245">
    <property type="entry name" value="Ser-Thr/Tyr_kinase_cat_dom"/>
</dbReference>
<keyword evidence="2" id="KW-0418">Kinase</keyword>
<name>A0AAD6ZM08_9AGAR</name>
<reference evidence="2" key="1">
    <citation type="submission" date="2023-03" db="EMBL/GenBank/DDBJ databases">
        <title>Massive genome expansion in bonnet fungi (Mycena s.s.) driven by repeated elements and novel gene families across ecological guilds.</title>
        <authorList>
            <consortium name="Lawrence Berkeley National Laboratory"/>
            <person name="Harder C.B."/>
            <person name="Miyauchi S."/>
            <person name="Viragh M."/>
            <person name="Kuo A."/>
            <person name="Thoen E."/>
            <person name="Andreopoulos B."/>
            <person name="Lu D."/>
            <person name="Skrede I."/>
            <person name="Drula E."/>
            <person name="Henrissat B."/>
            <person name="Morin E."/>
            <person name="Kohler A."/>
            <person name="Barry K."/>
            <person name="LaButti K."/>
            <person name="Morin E."/>
            <person name="Salamov A."/>
            <person name="Lipzen A."/>
            <person name="Mereny Z."/>
            <person name="Hegedus B."/>
            <person name="Baldrian P."/>
            <person name="Stursova M."/>
            <person name="Weitz H."/>
            <person name="Taylor A."/>
            <person name="Grigoriev I.V."/>
            <person name="Nagy L.G."/>
            <person name="Martin F."/>
            <person name="Kauserud H."/>
        </authorList>
    </citation>
    <scope>NUCLEOTIDE SEQUENCE</scope>
    <source>
        <strain evidence="2">CBHHK002</strain>
    </source>
</reference>
<dbReference type="InterPro" id="IPR000719">
    <property type="entry name" value="Prot_kinase_dom"/>
</dbReference>
<sequence length="390" mass="43368">MKRDICAIVVELALLLQDPESYKTFLAYRGPGAQGLLDILQDVLDLDAFAVVKPLICKALLRLCRASGLYPRCFVLTELEKIGDQVAAGGFGDIWKGVIHKRSVCVKVMRLFKDSDIQALLKEFGREALIWRQFCHPNLLPFFGVYYLGNRLCLVSPWMENGTITEFLRDEPDADRLSLILDVALGLQYLHEQNVVHGDLKAINILVTPSQRACIGDFGLASIINTMSVRFTHSTGNVRGGTARYQAPELFKGIPSHFGSDVYAFACTCYEILTGRVPFHELPNDVTVMFKVIEGNRPSRPEACSGTAALDSLWKLLETCWDGEAEKRPNAAQIVKRLEGLSLRGSTAASATDWDEKFTSKFRRSLHDKPLLPSVAQIERLIFGDGESSV</sequence>
<dbReference type="Gene3D" id="1.10.510.10">
    <property type="entry name" value="Transferase(Phosphotransferase) domain 1"/>
    <property type="match status" value="1"/>
</dbReference>
<keyword evidence="3" id="KW-1185">Reference proteome</keyword>
<organism evidence="2 3">
    <name type="scientific">Mycena albidolilacea</name>
    <dbReference type="NCBI Taxonomy" id="1033008"/>
    <lineage>
        <taxon>Eukaryota</taxon>
        <taxon>Fungi</taxon>
        <taxon>Dikarya</taxon>
        <taxon>Basidiomycota</taxon>
        <taxon>Agaricomycotina</taxon>
        <taxon>Agaricomycetes</taxon>
        <taxon>Agaricomycetidae</taxon>
        <taxon>Agaricales</taxon>
        <taxon>Marasmiineae</taxon>
        <taxon>Mycenaceae</taxon>
        <taxon>Mycena</taxon>
    </lineage>
</organism>
<dbReference type="Pfam" id="PF07714">
    <property type="entry name" value="PK_Tyr_Ser-Thr"/>
    <property type="match status" value="1"/>
</dbReference>
<dbReference type="Proteomes" id="UP001218218">
    <property type="component" value="Unassembled WGS sequence"/>
</dbReference>
<comment type="caution">
    <text evidence="2">The sequence shown here is derived from an EMBL/GenBank/DDBJ whole genome shotgun (WGS) entry which is preliminary data.</text>
</comment>
<dbReference type="PRINTS" id="PR00109">
    <property type="entry name" value="TYRKINASE"/>
</dbReference>
<dbReference type="PROSITE" id="PS00108">
    <property type="entry name" value="PROTEIN_KINASE_ST"/>
    <property type="match status" value="1"/>
</dbReference>
<dbReference type="SMART" id="SM00220">
    <property type="entry name" value="S_TKc"/>
    <property type="match status" value="1"/>
</dbReference>
<dbReference type="GO" id="GO:0005524">
    <property type="term" value="F:ATP binding"/>
    <property type="evidence" value="ECO:0007669"/>
    <property type="project" value="InterPro"/>
</dbReference>
<keyword evidence="2" id="KW-0808">Transferase</keyword>
<dbReference type="InterPro" id="IPR011009">
    <property type="entry name" value="Kinase-like_dom_sf"/>
</dbReference>
<proteinExistence type="predicted"/>
<evidence type="ECO:0000313" key="2">
    <source>
        <dbReference type="EMBL" id="KAJ7328719.1"/>
    </source>
</evidence>
<protein>
    <submittedName>
        <fullName evidence="2">Kinase-like domain-containing protein</fullName>
    </submittedName>
</protein>
<dbReference type="SUPFAM" id="SSF56112">
    <property type="entry name" value="Protein kinase-like (PK-like)"/>
    <property type="match status" value="1"/>
</dbReference>
<dbReference type="AlphaFoldDB" id="A0AAD6ZM08"/>
<dbReference type="GO" id="GO:0004674">
    <property type="term" value="F:protein serine/threonine kinase activity"/>
    <property type="evidence" value="ECO:0007669"/>
    <property type="project" value="TreeGrafter"/>
</dbReference>
<dbReference type="PROSITE" id="PS50011">
    <property type="entry name" value="PROTEIN_KINASE_DOM"/>
    <property type="match status" value="1"/>
</dbReference>
<evidence type="ECO:0000259" key="1">
    <source>
        <dbReference type="PROSITE" id="PS50011"/>
    </source>
</evidence>
<accession>A0AAD6ZM08</accession>
<dbReference type="InterPro" id="IPR051681">
    <property type="entry name" value="Ser/Thr_Kinases-Pseudokinases"/>
</dbReference>